<evidence type="ECO:0000256" key="1">
    <source>
        <dbReference type="ARBA" id="ARBA00006534"/>
    </source>
</evidence>
<dbReference type="SUPFAM" id="SSF52317">
    <property type="entry name" value="Class I glutamine amidotransferase-like"/>
    <property type="match status" value="1"/>
</dbReference>
<comment type="caution">
    <text evidence="5">The sequence shown here is derived from an EMBL/GenBank/DDBJ whole genome shotgun (WGS) entry which is preliminary data.</text>
</comment>
<evidence type="ECO:0000256" key="4">
    <source>
        <dbReference type="ARBA" id="ARBA00022825"/>
    </source>
</evidence>
<keyword evidence="4" id="KW-0720">Serine protease</keyword>
<evidence type="ECO:0000256" key="3">
    <source>
        <dbReference type="ARBA" id="ARBA00022801"/>
    </source>
</evidence>
<dbReference type="Pfam" id="PF03575">
    <property type="entry name" value="Peptidase_S51"/>
    <property type="match status" value="1"/>
</dbReference>
<keyword evidence="3" id="KW-0378">Hydrolase</keyword>
<dbReference type="InterPro" id="IPR005320">
    <property type="entry name" value="Peptidase_S51"/>
</dbReference>
<proteinExistence type="inferred from homology"/>
<evidence type="ECO:0000313" key="5">
    <source>
        <dbReference type="EMBL" id="GAA1983245.1"/>
    </source>
</evidence>
<reference evidence="5 6" key="1">
    <citation type="journal article" date="2019" name="Int. J. Syst. Evol. Microbiol.">
        <title>The Global Catalogue of Microorganisms (GCM) 10K type strain sequencing project: providing services to taxonomists for standard genome sequencing and annotation.</title>
        <authorList>
            <consortium name="The Broad Institute Genomics Platform"/>
            <consortium name="The Broad Institute Genome Sequencing Center for Infectious Disease"/>
            <person name="Wu L."/>
            <person name="Ma J."/>
        </authorList>
    </citation>
    <scope>NUCLEOTIDE SEQUENCE [LARGE SCALE GENOMIC DNA]</scope>
    <source>
        <strain evidence="5 6">JCM 14902</strain>
    </source>
</reference>
<evidence type="ECO:0000313" key="6">
    <source>
        <dbReference type="Proteomes" id="UP001500326"/>
    </source>
</evidence>
<keyword evidence="6" id="KW-1185">Reference proteome</keyword>
<name>A0ABN2SB47_9MICO</name>
<protein>
    <submittedName>
        <fullName evidence="5">Peptidase E</fullName>
    </submittedName>
</protein>
<sequence length="234" mass="25270">MKLLLTSGGVTNDSIRETLVQLLGKPFSECRALFIPTAQWGQPACSPETVWMSTAGRWPGETGLPELGWKSVGVLELTALASIGSDRWVPWIRDADVLLVDGGEAIYLCHWMRQSGLVDLLPSLSEKVWVGVSAGSMVMTPRVGREFLDWQPDGGDETLGVVDFSIFPHLDYPGWSSNTLEAAREWATRIPGPAYAIDDQTAISVVDGVVNVISEGHWELLNAGPALVAGSPGR</sequence>
<dbReference type="Proteomes" id="UP001500326">
    <property type="component" value="Unassembled WGS sequence"/>
</dbReference>
<organism evidence="5 6">
    <name type="scientific">Microbacterium pumilum</name>
    <dbReference type="NCBI Taxonomy" id="344165"/>
    <lineage>
        <taxon>Bacteria</taxon>
        <taxon>Bacillati</taxon>
        <taxon>Actinomycetota</taxon>
        <taxon>Actinomycetes</taxon>
        <taxon>Micrococcales</taxon>
        <taxon>Microbacteriaceae</taxon>
        <taxon>Microbacterium</taxon>
    </lineage>
</organism>
<gene>
    <name evidence="5" type="ORF">GCM10009777_16360</name>
</gene>
<dbReference type="EMBL" id="BAAAOH010000001">
    <property type="protein sequence ID" value="GAA1983245.1"/>
    <property type="molecule type" value="Genomic_DNA"/>
</dbReference>
<accession>A0ABN2SB47</accession>
<comment type="similarity">
    <text evidence="1">Belongs to the peptidase S51 family.</text>
</comment>
<dbReference type="Gene3D" id="3.40.50.880">
    <property type="match status" value="1"/>
</dbReference>
<dbReference type="InterPro" id="IPR029062">
    <property type="entry name" value="Class_I_gatase-like"/>
</dbReference>
<evidence type="ECO:0000256" key="2">
    <source>
        <dbReference type="ARBA" id="ARBA00022670"/>
    </source>
</evidence>
<dbReference type="RefSeq" id="WP_344060278.1">
    <property type="nucleotide sequence ID" value="NZ_BAAAOH010000001.1"/>
</dbReference>
<keyword evidence="2" id="KW-0645">Protease</keyword>